<sequence>MVCLDNTILVGKKYFVRYVAAVLYKLFVEGCKSVKLRALGKNISRTVHIANSVISLVKELGIAYVGIGTLSLISEGKRRSVSCIEIELRIRDYIP</sequence>
<name>A0A832YY89_9CREN</name>
<dbReference type="Proteomes" id="UP000605805">
    <property type="component" value="Unassembled WGS sequence"/>
</dbReference>
<gene>
    <name evidence="1" type="ORF">EYH02_01610</name>
</gene>
<dbReference type="Gene3D" id="3.30.110.20">
    <property type="entry name" value="Alba-like domain"/>
    <property type="match status" value="1"/>
</dbReference>
<protein>
    <submittedName>
        <fullName evidence="1">RNA-binding protein</fullName>
    </submittedName>
</protein>
<reference evidence="1" key="1">
    <citation type="journal article" date="2020" name="ISME J.">
        <title>Gammaproteobacteria mediating utilization of methyl-, sulfur- and petroleum organic compounds in deep ocean hydrothermal plumes.</title>
        <authorList>
            <person name="Zhou Z."/>
            <person name="Liu Y."/>
            <person name="Pan J."/>
            <person name="Cron B.R."/>
            <person name="Toner B.M."/>
            <person name="Anantharaman K."/>
            <person name="Breier J.A."/>
            <person name="Dick G.J."/>
            <person name="Li M."/>
        </authorList>
    </citation>
    <scope>NUCLEOTIDE SEQUENCE</scope>
    <source>
        <strain evidence="1">SZUA-1435</strain>
    </source>
</reference>
<accession>A0A832YY89</accession>
<comment type="caution">
    <text evidence="1">The sequence shown here is derived from an EMBL/GenBank/DDBJ whole genome shotgun (WGS) entry which is preliminary data.</text>
</comment>
<organism evidence="1 2">
    <name type="scientific">Ignisphaera aggregans</name>
    <dbReference type="NCBI Taxonomy" id="334771"/>
    <lineage>
        <taxon>Archaea</taxon>
        <taxon>Thermoproteota</taxon>
        <taxon>Thermoprotei</taxon>
        <taxon>Desulfurococcales</taxon>
        <taxon>Desulfurococcaceae</taxon>
        <taxon>Ignisphaera</taxon>
    </lineage>
</organism>
<evidence type="ECO:0000313" key="2">
    <source>
        <dbReference type="Proteomes" id="UP000605805"/>
    </source>
</evidence>
<dbReference type="EMBL" id="DQTV01000037">
    <property type="protein sequence ID" value="HIP56757.1"/>
    <property type="molecule type" value="Genomic_DNA"/>
</dbReference>
<dbReference type="GO" id="GO:0003676">
    <property type="term" value="F:nucleic acid binding"/>
    <property type="evidence" value="ECO:0007669"/>
    <property type="project" value="InterPro"/>
</dbReference>
<evidence type="ECO:0000313" key="1">
    <source>
        <dbReference type="EMBL" id="HIP56757.1"/>
    </source>
</evidence>
<proteinExistence type="predicted"/>
<dbReference type="AlphaFoldDB" id="A0A832YY89"/>
<dbReference type="InterPro" id="IPR036882">
    <property type="entry name" value="Alba-like_dom_sf"/>
</dbReference>
<dbReference type="SUPFAM" id="SSF82704">
    <property type="entry name" value="AlbA-like"/>
    <property type="match status" value="1"/>
</dbReference>